<dbReference type="PROSITE" id="PS00455">
    <property type="entry name" value="AMP_BINDING"/>
    <property type="match status" value="1"/>
</dbReference>
<name>A0ABT2GJ03_9MICO</name>
<evidence type="ECO:0000313" key="5">
    <source>
        <dbReference type="EMBL" id="MCS5716091.1"/>
    </source>
</evidence>
<dbReference type="InterPro" id="IPR042099">
    <property type="entry name" value="ANL_N_sf"/>
</dbReference>
<feature type="domain" description="AMP-dependent synthetase/ligase" evidence="3">
    <location>
        <begin position="370"/>
        <end position="746"/>
    </location>
</feature>
<dbReference type="GO" id="GO:0016787">
    <property type="term" value="F:hydrolase activity"/>
    <property type="evidence" value="ECO:0007669"/>
    <property type="project" value="UniProtKB-KW"/>
</dbReference>
<evidence type="ECO:0000256" key="1">
    <source>
        <dbReference type="ARBA" id="ARBA00006432"/>
    </source>
</evidence>
<dbReference type="Pfam" id="PF00501">
    <property type="entry name" value="AMP-binding"/>
    <property type="match status" value="1"/>
</dbReference>
<sequence length="901" mass="93539">MTASPPPARSAVSPAALPPAGLDGFDTAHSRLLTVPGGDSWHYVDTADALAALGAEPVGTVLAVHGNPTWSYLWRHVVARTLEDARAGGPAWRVVAVDQLEMGYSSRSGRSRILPQRIDDLSAFTEALGLTGPVVTLGHDWGGVVSLGWATTHPELLAGVMLLNTAVHQPADVPIPAPLRLARARGMLGAGSVQTTGFLDVTLSLAAPPLPPEVRAGYRAPYPTASRRRGIGAFVADIPVDASHPSHARLTRLAADVAALEVPALMLWGPRDPVFGDRYLDDLVGRLPHAQVHRFEGAGHLVAEDAPVAESVLTWLDEYVGPGGRAGAGGLAGAGIVGDAGTATAPSCDGDGAGRASFTPLWAHLEERRDDDTDAVVELRGDGVRHVSWRTLNDRVTRLAAGLHRLGVRKGDRVSLLTTPGATLTAVVYACLRLGAVVVVADAGLGVQGLGRALRGAYPDFVIGETRGLAAARALGWPGIRISTARLPRASARALGVTVSLRELYDGPSLDLPAAPEPGDPAAILFTSGSTGPAKGVVYTHAQLSAVRDALGEHFAVTPDSGLVTGFAPFALLGPALGARSSTPEMDVSAPRTLTARAVAAAVSAAAADIVFLSPAAILNVVATAGELEPAERVVLGGVRTVLSTGAPVSERMLSELVAVLPNAQAHALYGMTECLLVSDITLDDVRAVRASGSGDEGVCVGHPIAGVEVRISALDELGRATGSPSRAVGMLGEVLISAPHLKSGYDRLWLTDREAVRDTPENGRWHRTGDVGHLDADGRLWIEGRLPHVIATSDGPVAPVGAEQAIETVEAVRRAAVVGVGPQGLRQFVAVVEASPRARRAALAAPELARRVRESTGHPLVAVFSVAQLPTDIRHNSKIDRAGLSLWAEGVLEGRRLSAP</sequence>
<accession>A0ABT2GJ03</accession>
<dbReference type="PANTHER" id="PTHR43201">
    <property type="entry name" value="ACYL-COA SYNTHETASE"/>
    <property type="match status" value="1"/>
</dbReference>
<dbReference type="Proteomes" id="UP001165580">
    <property type="component" value="Unassembled WGS sequence"/>
</dbReference>
<dbReference type="Pfam" id="PF00561">
    <property type="entry name" value="Abhydrolase_1"/>
    <property type="match status" value="1"/>
</dbReference>
<dbReference type="Gene3D" id="3.40.50.1820">
    <property type="entry name" value="alpha/beta hydrolase"/>
    <property type="match status" value="1"/>
</dbReference>
<dbReference type="PANTHER" id="PTHR43201:SF5">
    <property type="entry name" value="MEDIUM-CHAIN ACYL-COA LIGASE ACSF2, MITOCHONDRIAL"/>
    <property type="match status" value="1"/>
</dbReference>
<dbReference type="Gene3D" id="3.40.50.12780">
    <property type="entry name" value="N-terminal domain of ligase-like"/>
    <property type="match status" value="1"/>
</dbReference>
<evidence type="ECO:0000259" key="4">
    <source>
        <dbReference type="Pfam" id="PF00561"/>
    </source>
</evidence>
<keyword evidence="5" id="KW-0378">Hydrolase</keyword>
<evidence type="ECO:0000256" key="2">
    <source>
        <dbReference type="ARBA" id="ARBA00022598"/>
    </source>
</evidence>
<organism evidence="5 6">
    <name type="scientific">Herbiconiux gentiana</name>
    <dbReference type="NCBI Taxonomy" id="2970912"/>
    <lineage>
        <taxon>Bacteria</taxon>
        <taxon>Bacillati</taxon>
        <taxon>Actinomycetota</taxon>
        <taxon>Actinomycetes</taxon>
        <taxon>Micrococcales</taxon>
        <taxon>Microbacteriaceae</taxon>
        <taxon>Herbiconiux</taxon>
    </lineage>
</organism>
<keyword evidence="6" id="KW-1185">Reference proteome</keyword>
<dbReference type="InterPro" id="IPR029058">
    <property type="entry name" value="AB_hydrolase_fold"/>
</dbReference>
<keyword evidence="2" id="KW-0436">Ligase</keyword>
<evidence type="ECO:0000259" key="3">
    <source>
        <dbReference type="Pfam" id="PF00501"/>
    </source>
</evidence>
<protein>
    <submittedName>
        <fullName evidence="5">Alpha/beta fold hydrolase</fullName>
    </submittedName>
</protein>
<dbReference type="EMBL" id="JANTEZ010000008">
    <property type="protein sequence ID" value="MCS5716091.1"/>
    <property type="molecule type" value="Genomic_DNA"/>
</dbReference>
<dbReference type="SUPFAM" id="SSF56801">
    <property type="entry name" value="Acetyl-CoA synthetase-like"/>
    <property type="match status" value="1"/>
</dbReference>
<proteinExistence type="inferred from homology"/>
<feature type="domain" description="AB hydrolase-1" evidence="4">
    <location>
        <begin position="60"/>
        <end position="307"/>
    </location>
</feature>
<gene>
    <name evidence="5" type="ORF">NVV95_16215</name>
</gene>
<comment type="caution">
    <text evidence="5">The sequence shown here is derived from an EMBL/GenBank/DDBJ whole genome shotgun (WGS) entry which is preliminary data.</text>
</comment>
<dbReference type="InterPro" id="IPR000073">
    <property type="entry name" value="AB_hydrolase_1"/>
</dbReference>
<dbReference type="InterPro" id="IPR020845">
    <property type="entry name" value="AMP-binding_CS"/>
</dbReference>
<dbReference type="SUPFAM" id="SSF53474">
    <property type="entry name" value="alpha/beta-Hydrolases"/>
    <property type="match status" value="1"/>
</dbReference>
<comment type="similarity">
    <text evidence="1">Belongs to the ATP-dependent AMP-binding enzyme family.</text>
</comment>
<dbReference type="RefSeq" id="WP_259487591.1">
    <property type="nucleotide sequence ID" value="NZ_JANTEZ010000008.1"/>
</dbReference>
<reference evidence="5" key="1">
    <citation type="submission" date="2022-08" db="EMBL/GenBank/DDBJ databases">
        <authorList>
            <person name="Deng Y."/>
            <person name="Han X.-F."/>
            <person name="Zhang Y.-Q."/>
        </authorList>
    </citation>
    <scope>NUCLEOTIDE SEQUENCE</scope>
    <source>
        <strain evidence="5">CPCC 205716</strain>
    </source>
</reference>
<dbReference type="InterPro" id="IPR000873">
    <property type="entry name" value="AMP-dep_synth/lig_dom"/>
</dbReference>
<evidence type="ECO:0000313" key="6">
    <source>
        <dbReference type="Proteomes" id="UP001165580"/>
    </source>
</evidence>